<protein>
    <submittedName>
        <fullName evidence="12">EOG090X0OE5</fullName>
    </submittedName>
</protein>
<gene>
    <name evidence="12" type="primary">EOG090X0OE5</name>
</gene>
<accession>A0A9N6WSP1</accession>
<keyword evidence="7" id="KW-0539">Nucleus</keyword>
<feature type="domain" description="SDE2-like" evidence="11">
    <location>
        <begin position="60"/>
        <end position="156"/>
    </location>
</feature>
<evidence type="ECO:0000256" key="8">
    <source>
        <dbReference type="ARBA" id="ARBA00023306"/>
    </source>
</evidence>
<reference evidence="12" key="1">
    <citation type="submission" date="2021-04" db="EMBL/GenBank/DDBJ databases">
        <authorList>
            <person name="Cornetti L."/>
        </authorList>
    </citation>
    <scope>NUCLEOTIDE SEQUENCE</scope>
</reference>
<dbReference type="InterPro" id="IPR051421">
    <property type="entry name" value="RNA_Proc_DNA_Dmg_Regulator"/>
</dbReference>
<dbReference type="InterPro" id="IPR053822">
    <property type="entry name" value="SDE2-like_dom"/>
</dbReference>
<dbReference type="Pfam" id="PF13297">
    <property type="entry name" value="SDE2_2C"/>
    <property type="match status" value="1"/>
</dbReference>
<evidence type="ECO:0000313" key="12">
    <source>
        <dbReference type="EMBL" id="CAG4642985.1"/>
    </source>
</evidence>
<evidence type="ECO:0000259" key="11">
    <source>
        <dbReference type="Pfam" id="PF22782"/>
    </source>
</evidence>
<evidence type="ECO:0000256" key="3">
    <source>
        <dbReference type="ARBA" id="ARBA00008726"/>
    </source>
</evidence>
<comment type="subcellular location">
    <subcellularLocation>
        <location evidence="2">Cytoplasm</location>
    </subcellularLocation>
    <subcellularLocation>
        <location evidence="1">Nucleus</location>
    </subcellularLocation>
</comment>
<keyword evidence="4" id="KW-0963">Cytoplasm</keyword>
<evidence type="ECO:0000259" key="10">
    <source>
        <dbReference type="Pfam" id="PF13297"/>
    </source>
</evidence>
<evidence type="ECO:0000256" key="7">
    <source>
        <dbReference type="ARBA" id="ARBA00023242"/>
    </source>
</evidence>
<feature type="compositionally biased region" description="Acidic residues" evidence="9">
    <location>
        <begin position="198"/>
        <end position="207"/>
    </location>
</feature>
<dbReference type="InterPro" id="IPR025086">
    <property type="entry name" value="SDE2/SF3A3_SAP"/>
</dbReference>
<dbReference type="EMBL" id="OC986330">
    <property type="protein sequence ID" value="CAG4642985.1"/>
    <property type="molecule type" value="Genomic_DNA"/>
</dbReference>
<proteinExistence type="inferred from homology"/>
<evidence type="ECO:0000256" key="5">
    <source>
        <dbReference type="ARBA" id="ARBA00022664"/>
    </source>
</evidence>
<feature type="compositionally biased region" description="Polar residues" evidence="9">
    <location>
        <begin position="210"/>
        <end position="226"/>
    </location>
</feature>
<dbReference type="Pfam" id="PF22782">
    <property type="entry name" value="SDE2"/>
    <property type="match status" value="1"/>
</dbReference>
<comment type="similarity">
    <text evidence="3">Belongs to the SDE2 family.</text>
</comment>
<name>A0A9N6WSP1_9CRUS</name>
<evidence type="ECO:0000256" key="9">
    <source>
        <dbReference type="SAM" id="MobiDB-lite"/>
    </source>
</evidence>
<evidence type="ECO:0000256" key="6">
    <source>
        <dbReference type="ARBA" id="ARBA00023187"/>
    </source>
</evidence>
<dbReference type="PANTHER" id="PTHR12786:SF1">
    <property type="entry name" value="SPLICING REGULATOR SDE2"/>
    <property type="match status" value="1"/>
</dbReference>
<dbReference type="GO" id="GO:0008380">
    <property type="term" value="P:RNA splicing"/>
    <property type="evidence" value="ECO:0007669"/>
    <property type="project" value="UniProtKB-KW"/>
</dbReference>
<dbReference type="GO" id="GO:0005737">
    <property type="term" value="C:cytoplasm"/>
    <property type="evidence" value="ECO:0007669"/>
    <property type="project" value="UniProtKB-SubCell"/>
</dbReference>
<keyword evidence="8" id="KW-0131">Cell cycle</keyword>
<keyword evidence="6" id="KW-0508">mRNA splicing</keyword>
<evidence type="ECO:0000256" key="4">
    <source>
        <dbReference type="ARBA" id="ARBA00022490"/>
    </source>
</evidence>
<dbReference type="GO" id="GO:0005634">
    <property type="term" value="C:nucleus"/>
    <property type="evidence" value="ECO:0007669"/>
    <property type="project" value="UniProtKB-SubCell"/>
</dbReference>
<feature type="region of interest" description="Disordered" evidence="9">
    <location>
        <begin position="195"/>
        <end position="290"/>
    </location>
</feature>
<dbReference type="AlphaFoldDB" id="A0A9N6WSP1"/>
<feature type="domain" description="SDE2/SF3A3 SAP" evidence="10">
    <location>
        <begin position="287"/>
        <end position="354"/>
    </location>
</feature>
<sequence length="358" mass="40088">MVKQHMVIAKKKQFCSFKNPCYSAIFQFRIGKSSREIGPGESIQWPKSDVYLKTTVPLMGGKGGFGSMLRAIGAQIEKTTNREACRDLSGRRLRDINEEKRLKDWVAKQADREKEREERKQKKMEKLKEEFHHVFHDPEYYKTRSEVTDKVHAALEKGLEPASTSAEPCIKRKFPEPDSCQGKRIKRLDAMWMGVSDSDSDSSEDGITELTESASPSALTSASEKQTIPKETETQTETNVISTDSETTSNEETEKDVGNLDAKVSPAYEPSAEPVVKEAPPKAPVTAEPEVFEPINLDTIESEQELELLGLAHIKQELQSRGLKCGGSLSERASRLFSVKGLNNDQINPKLFSKPPKK</sequence>
<evidence type="ECO:0000256" key="1">
    <source>
        <dbReference type="ARBA" id="ARBA00004123"/>
    </source>
</evidence>
<organism evidence="12">
    <name type="scientific">Evadne anonyx</name>
    <dbReference type="NCBI Taxonomy" id="141404"/>
    <lineage>
        <taxon>Eukaryota</taxon>
        <taxon>Metazoa</taxon>
        <taxon>Ecdysozoa</taxon>
        <taxon>Arthropoda</taxon>
        <taxon>Crustacea</taxon>
        <taxon>Branchiopoda</taxon>
        <taxon>Diplostraca</taxon>
        <taxon>Cladocera</taxon>
        <taxon>Onychopoda</taxon>
        <taxon>Podonidae</taxon>
        <taxon>Evadne</taxon>
    </lineage>
</organism>
<keyword evidence="5" id="KW-0507">mRNA processing</keyword>
<evidence type="ECO:0000256" key="2">
    <source>
        <dbReference type="ARBA" id="ARBA00004496"/>
    </source>
</evidence>
<dbReference type="GO" id="GO:0006397">
    <property type="term" value="P:mRNA processing"/>
    <property type="evidence" value="ECO:0007669"/>
    <property type="project" value="UniProtKB-KW"/>
</dbReference>
<dbReference type="PANTHER" id="PTHR12786">
    <property type="entry name" value="SPLICING FACTOR SF3A-RELATED"/>
    <property type="match status" value="1"/>
</dbReference>